<organism evidence="3 4">
    <name type="scientific">Rufibacter immobilis</name>
    <dbReference type="NCBI Taxonomy" id="1348778"/>
    <lineage>
        <taxon>Bacteria</taxon>
        <taxon>Pseudomonadati</taxon>
        <taxon>Bacteroidota</taxon>
        <taxon>Cytophagia</taxon>
        <taxon>Cytophagales</taxon>
        <taxon>Hymenobacteraceae</taxon>
        <taxon>Rufibacter</taxon>
    </lineage>
</organism>
<proteinExistence type="predicted"/>
<keyword evidence="3" id="KW-0645">Protease</keyword>
<dbReference type="Pfam" id="PF13715">
    <property type="entry name" value="CarbopepD_reg_2"/>
    <property type="match status" value="1"/>
</dbReference>
<dbReference type="InterPro" id="IPR008969">
    <property type="entry name" value="CarboxyPept-like_regulatory"/>
</dbReference>
<dbReference type="AlphaFoldDB" id="A0A3M9MXQ8"/>
<evidence type="ECO:0000313" key="3">
    <source>
        <dbReference type="EMBL" id="RNI30280.1"/>
    </source>
</evidence>
<comment type="caution">
    <text evidence="3">The sequence shown here is derived from an EMBL/GenBank/DDBJ whole genome shotgun (WGS) entry which is preliminary data.</text>
</comment>
<dbReference type="GO" id="GO:0004180">
    <property type="term" value="F:carboxypeptidase activity"/>
    <property type="evidence" value="ECO:0007669"/>
    <property type="project" value="UniProtKB-KW"/>
</dbReference>
<feature type="signal peptide" evidence="2">
    <location>
        <begin position="1"/>
        <end position="20"/>
    </location>
</feature>
<protein>
    <submittedName>
        <fullName evidence="3">Carboxypeptidase-like regulatory domain-containing protein</fullName>
    </submittedName>
</protein>
<keyword evidence="2" id="KW-0732">Signal</keyword>
<dbReference type="SUPFAM" id="SSF49464">
    <property type="entry name" value="Carboxypeptidase regulatory domain-like"/>
    <property type="match status" value="1"/>
</dbReference>
<name>A0A3M9MXQ8_9BACT</name>
<evidence type="ECO:0000313" key="4">
    <source>
        <dbReference type="Proteomes" id="UP000271010"/>
    </source>
</evidence>
<dbReference type="Proteomes" id="UP000271010">
    <property type="component" value="Unassembled WGS sequence"/>
</dbReference>
<evidence type="ECO:0000256" key="1">
    <source>
        <dbReference type="SAM" id="MobiDB-lite"/>
    </source>
</evidence>
<feature type="region of interest" description="Disordered" evidence="1">
    <location>
        <begin position="233"/>
        <end position="254"/>
    </location>
</feature>
<dbReference type="RefSeq" id="WP_123133357.1">
    <property type="nucleotide sequence ID" value="NZ_RJJE01000009.1"/>
</dbReference>
<gene>
    <name evidence="3" type="ORF">EFA69_12395</name>
</gene>
<keyword evidence="3" id="KW-0121">Carboxypeptidase</keyword>
<dbReference type="Gene3D" id="2.60.40.1120">
    <property type="entry name" value="Carboxypeptidase-like, regulatory domain"/>
    <property type="match status" value="1"/>
</dbReference>
<accession>A0A3M9MXQ8</accession>
<dbReference type="OrthoDB" id="914976at2"/>
<reference evidence="3 4" key="1">
    <citation type="submission" date="2018-11" db="EMBL/GenBank/DDBJ databases">
        <title>Rufibacter latericius sp. nov., isolated from water in Baiyang Lake.</title>
        <authorList>
            <person name="Yang Y."/>
        </authorList>
    </citation>
    <scope>NUCLEOTIDE SEQUENCE [LARGE SCALE GENOMIC DNA]</scope>
    <source>
        <strain evidence="3 4">MCC P1</strain>
    </source>
</reference>
<feature type="chain" id="PRO_5017926610" evidence="2">
    <location>
        <begin position="21"/>
        <end position="296"/>
    </location>
</feature>
<sequence length="296" mass="32812">MRNVCLLLLLFQLSVGLALGQVKGTVLDKTTGKPVAYANIWVENENIGATSSEKGEFQLAQTNLLGKTLVISCLGYEKAQVAISYRNLRVLLKPSAVALKEVTVKKSTKRSRFIINQLDGNTQYSFGSNGTPWIVAQYIPYKPSYAATPFLDEISLVTLSNIRNATFRLHLYAVDKNGQPGRELLSAPLLAQAPKGIRSVKVDVSQHDLQMPPQGLFIGFEWLILRRNRHEPVDPETGVAEGPSRASYEPSLRCYGPEQKSPNGWIYHQGNWRSTNQREGDAITSATPHFQLTLSD</sequence>
<keyword evidence="3" id="KW-0378">Hydrolase</keyword>
<keyword evidence="4" id="KW-1185">Reference proteome</keyword>
<evidence type="ECO:0000256" key="2">
    <source>
        <dbReference type="SAM" id="SignalP"/>
    </source>
</evidence>
<dbReference type="EMBL" id="RJJE01000009">
    <property type="protein sequence ID" value="RNI30280.1"/>
    <property type="molecule type" value="Genomic_DNA"/>
</dbReference>